<keyword evidence="6" id="KW-1185">Reference proteome</keyword>
<organism evidence="5 6">
    <name type="scientific">Oceanidesulfovibrio indonesiensis</name>
    <dbReference type="NCBI Taxonomy" id="54767"/>
    <lineage>
        <taxon>Bacteria</taxon>
        <taxon>Pseudomonadati</taxon>
        <taxon>Thermodesulfobacteriota</taxon>
        <taxon>Desulfovibrionia</taxon>
        <taxon>Desulfovibrionales</taxon>
        <taxon>Desulfovibrionaceae</taxon>
        <taxon>Oceanidesulfovibrio</taxon>
    </lineage>
</organism>
<dbReference type="Gene3D" id="3.90.1150.10">
    <property type="entry name" value="Aspartate Aminotransferase, domain 1"/>
    <property type="match status" value="1"/>
</dbReference>
<comment type="similarity">
    <text evidence="1 4">Belongs to the DegT/DnrJ/EryC1 family.</text>
</comment>
<evidence type="ECO:0000256" key="1">
    <source>
        <dbReference type="ARBA" id="ARBA00037999"/>
    </source>
</evidence>
<gene>
    <name evidence="5" type="ORF">DPQ33_09890</name>
</gene>
<dbReference type="RefSeq" id="WP_144303059.1">
    <property type="nucleotide sequence ID" value="NZ_QMIE01000008.1"/>
</dbReference>
<dbReference type="EMBL" id="QMIE01000008">
    <property type="protein sequence ID" value="TVM17101.1"/>
    <property type="molecule type" value="Genomic_DNA"/>
</dbReference>
<feature type="active site" description="Proton acceptor" evidence="2">
    <location>
        <position position="183"/>
    </location>
</feature>
<evidence type="ECO:0008006" key="7">
    <source>
        <dbReference type="Google" id="ProtNLM"/>
    </source>
</evidence>
<dbReference type="Pfam" id="PF01041">
    <property type="entry name" value="DegT_DnrJ_EryC1"/>
    <property type="match status" value="1"/>
</dbReference>
<comment type="caution">
    <text evidence="5">The sequence shown here is derived from an EMBL/GenBank/DDBJ whole genome shotgun (WGS) entry which is preliminary data.</text>
</comment>
<dbReference type="GO" id="GO:0000271">
    <property type="term" value="P:polysaccharide biosynthetic process"/>
    <property type="evidence" value="ECO:0007669"/>
    <property type="project" value="TreeGrafter"/>
</dbReference>
<evidence type="ECO:0000256" key="2">
    <source>
        <dbReference type="PIRSR" id="PIRSR000390-1"/>
    </source>
</evidence>
<dbReference type="InterPro" id="IPR015421">
    <property type="entry name" value="PyrdxlP-dep_Trfase_major"/>
</dbReference>
<dbReference type="AlphaFoldDB" id="A0A7M3ME77"/>
<dbReference type="PANTHER" id="PTHR30244:SF34">
    <property type="entry name" value="DTDP-4-AMINO-4,6-DIDEOXYGALACTOSE TRANSAMINASE"/>
    <property type="match status" value="1"/>
</dbReference>
<dbReference type="PIRSF" id="PIRSF000390">
    <property type="entry name" value="PLP_StrS"/>
    <property type="match status" value="1"/>
</dbReference>
<evidence type="ECO:0000256" key="4">
    <source>
        <dbReference type="RuleBase" id="RU004508"/>
    </source>
</evidence>
<keyword evidence="3 4" id="KW-0663">Pyridoxal phosphate</keyword>
<dbReference type="InterPro" id="IPR000653">
    <property type="entry name" value="DegT/StrS_aminotransferase"/>
</dbReference>
<sequence length="380" mass="41577">MSSFQVSKPVLAGKELEYVTQAIESGWISSNGEFIRRFEAIVSEYLGIDGGMAVCNGTAALHLACMGMNLEPCQEVIVPALTYVASANAVTYCGATPVFADVDSRTWNISARTIEDAWTDKTVGVMAVHLYGLPAPMPEIVDLCRDRGAWVIEDCAESFGAAIDGRLTGTFGHAASFSFYGNKIISTGEGGMVFVRDAEARSHVLKLRGQGMADRRYWHDVVGYNYRMTNVAAAIGLGQMEQAAMHLAERQRIATVYREALREAESQQLVSLPATPRGFDNCHWLFSLVLECAPDSSDDAYAFRQELMDRLECNHGIETRPFFVAMHKLPMYAGLQPHPLPKAEKLSSRGLNLPTYTGLAEEDIHAIAGALLTELNKLIG</sequence>
<dbReference type="GO" id="GO:0008483">
    <property type="term" value="F:transaminase activity"/>
    <property type="evidence" value="ECO:0007669"/>
    <property type="project" value="TreeGrafter"/>
</dbReference>
<accession>A0A7M3ME77</accession>
<feature type="modified residue" description="N6-(pyridoxal phosphate)lysine" evidence="3">
    <location>
        <position position="183"/>
    </location>
</feature>
<dbReference type="Gene3D" id="3.40.640.10">
    <property type="entry name" value="Type I PLP-dependent aspartate aminotransferase-like (Major domain)"/>
    <property type="match status" value="1"/>
</dbReference>
<dbReference type="CDD" id="cd00616">
    <property type="entry name" value="AHBA_syn"/>
    <property type="match status" value="1"/>
</dbReference>
<reference evidence="5 6" key="1">
    <citation type="submission" date="2018-06" db="EMBL/GenBank/DDBJ databases">
        <title>Complete genome of Desulfovibrio indonesiensis P37SLT.</title>
        <authorList>
            <person name="Crispim J.S."/>
            <person name="Vidigal P.M.P."/>
            <person name="Silva L.C.F."/>
            <person name="Laguardia C.N."/>
            <person name="Araujo L.C."/>
            <person name="Dias R.S."/>
            <person name="Sousa M.P."/>
            <person name="Paula S.O."/>
            <person name="Silva C."/>
        </authorList>
    </citation>
    <scope>NUCLEOTIDE SEQUENCE [LARGE SCALE GENOMIC DNA]</scope>
    <source>
        <strain evidence="5 6">P37SLT</strain>
    </source>
</reference>
<proteinExistence type="inferred from homology"/>
<evidence type="ECO:0000256" key="3">
    <source>
        <dbReference type="PIRSR" id="PIRSR000390-2"/>
    </source>
</evidence>
<dbReference type="SUPFAM" id="SSF53383">
    <property type="entry name" value="PLP-dependent transferases"/>
    <property type="match status" value="1"/>
</dbReference>
<evidence type="ECO:0000313" key="5">
    <source>
        <dbReference type="EMBL" id="TVM17101.1"/>
    </source>
</evidence>
<evidence type="ECO:0000313" key="6">
    <source>
        <dbReference type="Proteomes" id="UP000448292"/>
    </source>
</evidence>
<dbReference type="OrthoDB" id="9766188at2"/>
<dbReference type="InterPro" id="IPR015424">
    <property type="entry name" value="PyrdxlP-dep_Trfase"/>
</dbReference>
<dbReference type="Proteomes" id="UP000448292">
    <property type="component" value="Unassembled WGS sequence"/>
</dbReference>
<dbReference type="PANTHER" id="PTHR30244">
    <property type="entry name" value="TRANSAMINASE"/>
    <property type="match status" value="1"/>
</dbReference>
<name>A0A7M3ME77_9BACT</name>
<dbReference type="GO" id="GO:0030170">
    <property type="term" value="F:pyridoxal phosphate binding"/>
    <property type="evidence" value="ECO:0007669"/>
    <property type="project" value="TreeGrafter"/>
</dbReference>
<protein>
    <recommendedName>
        <fullName evidence="7">Perosamine synthetase</fullName>
    </recommendedName>
</protein>
<dbReference type="InterPro" id="IPR015422">
    <property type="entry name" value="PyrdxlP-dep_Trfase_small"/>
</dbReference>